<evidence type="ECO:0000256" key="1">
    <source>
        <dbReference type="SAM" id="Phobius"/>
    </source>
</evidence>
<proteinExistence type="predicted"/>
<reference evidence="3 4" key="1">
    <citation type="submission" date="2019-01" db="EMBL/GenBank/DDBJ databases">
        <title>Chengkuizengella sp. nov., isolated from deep-sea sediment of East Pacific Ocean.</title>
        <authorList>
            <person name="Yang J."/>
            <person name="Lai Q."/>
            <person name="Shao Z."/>
        </authorList>
    </citation>
    <scope>NUCLEOTIDE SEQUENCE [LARGE SCALE GENOMIC DNA]</scope>
    <source>
        <strain evidence="3 4">YPA3-1-1</strain>
    </source>
</reference>
<dbReference type="InterPro" id="IPR025645">
    <property type="entry name" value="DUF4349"/>
</dbReference>
<keyword evidence="1" id="KW-0472">Membrane</keyword>
<evidence type="ECO:0000259" key="2">
    <source>
        <dbReference type="Pfam" id="PF14257"/>
    </source>
</evidence>
<sequence length="319" mass="36155">MKKILMFILVIGVVSLLLVSCSSDESKGEDASYNFAEEAATEEPLDLYGTDGYALSDEDASKVPYETDLTVTFSSNESSNQVQSESIQENTQRMIIYNADLSIDVEDYLQTQQKIEQILLHMDGYIVNSSVNRHSEQNISAHLDVRIPQAQFTTFLEEVEALSIKVTNRNISGRDVTEEYVDLESRMKSKEIVEERLLGFMESADKTEDLLKISNDLARIQEEIEQIKGRMIYLQNHSALASVSISINEEKIIVPEFNNEDLNVLAKTKEQFVNSLNGLINFFSNLFILLVGNSPVLIILGLMIVAVVFFIRRYRNKKE</sequence>
<feature type="transmembrane region" description="Helical" evidence="1">
    <location>
        <begin position="286"/>
        <end position="311"/>
    </location>
</feature>
<gene>
    <name evidence="3" type="ORF">ERL59_08435</name>
</gene>
<dbReference type="EMBL" id="SIJB01000019">
    <property type="protein sequence ID" value="NBI28986.1"/>
    <property type="molecule type" value="Genomic_DNA"/>
</dbReference>
<keyword evidence="1" id="KW-1133">Transmembrane helix</keyword>
<name>A0A6N9Q169_9BACL</name>
<dbReference type="AlphaFoldDB" id="A0A6N9Q169"/>
<evidence type="ECO:0000313" key="3">
    <source>
        <dbReference type="EMBL" id="NBI28986.1"/>
    </source>
</evidence>
<feature type="domain" description="DUF4349" evidence="2">
    <location>
        <begin position="93"/>
        <end position="308"/>
    </location>
</feature>
<protein>
    <submittedName>
        <fullName evidence="3">DUF4349 domain-containing protein</fullName>
    </submittedName>
</protein>
<evidence type="ECO:0000313" key="4">
    <source>
        <dbReference type="Proteomes" id="UP000448943"/>
    </source>
</evidence>
<accession>A0A6N9Q169</accession>
<dbReference type="OrthoDB" id="5381491at2"/>
<keyword evidence="4" id="KW-1185">Reference proteome</keyword>
<dbReference type="Pfam" id="PF14257">
    <property type="entry name" value="DUF4349"/>
    <property type="match status" value="1"/>
</dbReference>
<dbReference type="RefSeq" id="WP_160645784.1">
    <property type="nucleotide sequence ID" value="NZ_SIJB01000019.1"/>
</dbReference>
<keyword evidence="1" id="KW-0812">Transmembrane</keyword>
<organism evidence="3 4">
    <name type="scientific">Chengkuizengella marina</name>
    <dbReference type="NCBI Taxonomy" id="2507566"/>
    <lineage>
        <taxon>Bacteria</taxon>
        <taxon>Bacillati</taxon>
        <taxon>Bacillota</taxon>
        <taxon>Bacilli</taxon>
        <taxon>Bacillales</taxon>
        <taxon>Paenibacillaceae</taxon>
        <taxon>Chengkuizengella</taxon>
    </lineage>
</organism>
<dbReference type="PROSITE" id="PS51257">
    <property type="entry name" value="PROKAR_LIPOPROTEIN"/>
    <property type="match status" value="1"/>
</dbReference>
<comment type="caution">
    <text evidence="3">The sequence shown here is derived from an EMBL/GenBank/DDBJ whole genome shotgun (WGS) entry which is preliminary data.</text>
</comment>
<dbReference type="Proteomes" id="UP000448943">
    <property type="component" value="Unassembled WGS sequence"/>
</dbReference>